<organism evidence="2">
    <name type="scientific">marine sediment metagenome</name>
    <dbReference type="NCBI Taxonomy" id="412755"/>
    <lineage>
        <taxon>unclassified sequences</taxon>
        <taxon>metagenomes</taxon>
        <taxon>ecological metagenomes</taxon>
    </lineage>
</organism>
<evidence type="ECO:0000313" key="2">
    <source>
        <dbReference type="EMBL" id="GAG33638.1"/>
    </source>
</evidence>
<keyword evidence="1" id="KW-1133">Transmembrane helix</keyword>
<keyword evidence="1" id="KW-0812">Transmembrane</keyword>
<keyword evidence="1" id="KW-0472">Membrane</keyword>
<sequence>AGHQGEYSNDIVIPIKSMVLALYFLYFKIIIKPIVKDKIEVIKHNIPFTISIVSKAINYYIT</sequence>
<accession>X0XAE4</accession>
<reference evidence="2" key="1">
    <citation type="journal article" date="2014" name="Front. Microbiol.">
        <title>High frequency of phylogenetically diverse reductive dehalogenase-homologous genes in deep subseafloor sedimentary metagenomes.</title>
        <authorList>
            <person name="Kawai M."/>
            <person name="Futagami T."/>
            <person name="Toyoda A."/>
            <person name="Takaki Y."/>
            <person name="Nishi S."/>
            <person name="Hori S."/>
            <person name="Arai W."/>
            <person name="Tsubouchi T."/>
            <person name="Morono Y."/>
            <person name="Uchiyama I."/>
            <person name="Ito T."/>
            <person name="Fujiyama A."/>
            <person name="Inagaki F."/>
            <person name="Takami H."/>
        </authorList>
    </citation>
    <scope>NUCLEOTIDE SEQUENCE</scope>
    <source>
        <strain evidence="2">Expedition CK06-06</strain>
    </source>
</reference>
<feature type="non-terminal residue" evidence="2">
    <location>
        <position position="1"/>
    </location>
</feature>
<comment type="caution">
    <text evidence="2">The sequence shown here is derived from an EMBL/GenBank/DDBJ whole genome shotgun (WGS) entry which is preliminary data.</text>
</comment>
<protein>
    <submittedName>
        <fullName evidence="2">Uncharacterized protein</fullName>
    </submittedName>
</protein>
<evidence type="ECO:0000256" key="1">
    <source>
        <dbReference type="SAM" id="Phobius"/>
    </source>
</evidence>
<gene>
    <name evidence="2" type="ORF">S01H1_65001</name>
</gene>
<dbReference type="AlphaFoldDB" id="X0XAE4"/>
<feature type="transmembrane region" description="Helical" evidence="1">
    <location>
        <begin position="12"/>
        <end position="31"/>
    </location>
</feature>
<dbReference type="EMBL" id="BARS01042883">
    <property type="protein sequence ID" value="GAG33638.1"/>
    <property type="molecule type" value="Genomic_DNA"/>
</dbReference>
<name>X0XAE4_9ZZZZ</name>
<proteinExistence type="predicted"/>